<evidence type="ECO:0000313" key="1">
    <source>
        <dbReference type="EMBL" id="KXX78130.1"/>
    </source>
</evidence>
<sequence length="80" mass="9098">MEDEEFYHFMLDDLERLEQAHRHSQFPSARQLGAKDINGEHTHSPMLSGFVSALSNVVKTTMDTIAARISERRKSTTVGH</sequence>
<dbReference type="Proteomes" id="UP000078237">
    <property type="component" value="Unassembled WGS sequence"/>
</dbReference>
<proteinExistence type="predicted"/>
<reference evidence="1 2" key="1">
    <citation type="journal article" date="2016" name="Genome Announc.">
        <title>Genome Sequence of Madurella mycetomatis mm55, Isolated from a Human Mycetoma Case in Sudan.</title>
        <authorList>
            <person name="Smit S."/>
            <person name="Derks M.F."/>
            <person name="Bervoets S."/>
            <person name="Fahal A."/>
            <person name="van Leeuwen W."/>
            <person name="van Belkum A."/>
            <person name="van de Sande W.W."/>
        </authorList>
    </citation>
    <scope>NUCLEOTIDE SEQUENCE [LARGE SCALE GENOMIC DNA]</scope>
    <source>
        <strain evidence="2">mm55</strain>
    </source>
</reference>
<dbReference type="AlphaFoldDB" id="A0A175W4H6"/>
<dbReference type="EMBL" id="LCTW02000132">
    <property type="protein sequence ID" value="KXX78130.1"/>
    <property type="molecule type" value="Genomic_DNA"/>
</dbReference>
<dbReference type="VEuPathDB" id="FungiDB:MMYC01_205101"/>
<organism evidence="1 2">
    <name type="scientific">Madurella mycetomatis</name>
    <dbReference type="NCBI Taxonomy" id="100816"/>
    <lineage>
        <taxon>Eukaryota</taxon>
        <taxon>Fungi</taxon>
        <taxon>Dikarya</taxon>
        <taxon>Ascomycota</taxon>
        <taxon>Pezizomycotina</taxon>
        <taxon>Sordariomycetes</taxon>
        <taxon>Sordariomycetidae</taxon>
        <taxon>Sordariales</taxon>
        <taxon>Sordariales incertae sedis</taxon>
        <taxon>Madurella</taxon>
    </lineage>
</organism>
<dbReference type="OrthoDB" id="10447646at2759"/>
<protein>
    <submittedName>
        <fullName evidence="1">Uncharacterized protein</fullName>
    </submittedName>
</protein>
<evidence type="ECO:0000313" key="2">
    <source>
        <dbReference type="Proteomes" id="UP000078237"/>
    </source>
</evidence>
<keyword evidence="2" id="KW-1185">Reference proteome</keyword>
<comment type="caution">
    <text evidence="1">The sequence shown here is derived from an EMBL/GenBank/DDBJ whole genome shotgun (WGS) entry which is preliminary data.</text>
</comment>
<name>A0A175W4H6_9PEZI</name>
<accession>A0A175W4H6</accession>
<gene>
    <name evidence="1" type="ORF">MMYC01_205101</name>
</gene>